<reference evidence="6 7" key="1">
    <citation type="journal article" date="2008" name="Int. J. Syst. Evol. Microbiol.">
        <title>Description of Roseateles aquatilis sp. nov. and Roseateles terrae sp. nov., in the class Betaproteobacteria, and emended description of the genus Roseateles.</title>
        <authorList>
            <person name="Gomila M."/>
            <person name="Bowien B."/>
            <person name="Falsen E."/>
            <person name="Moore E.R."/>
            <person name="Lalucat J."/>
        </authorList>
    </citation>
    <scope>NUCLEOTIDE SEQUENCE [LARGE SCALE GENOMIC DNA]</scope>
    <source>
        <strain evidence="6 7">CCUG 48205</strain>
    </source>
</reference>
<dbReference type="Proteomes" id="UP000197468">
    <property type="component" value="Unassembled WGS sequence"/>
</dbReference>
<dbReference type="Gene3D" id="3.40.1090.10">
    <property type="entry name" value="Cytosolic phospholipase A2 catalytic domain"/>
    <property type="match status" value="1"/>
</dbReference>
<dbReference type="PANTHER" id="PTHR14226:SF57">
    <property type="entry name" value="BLR7027 PROTEIN"/>
    <property type="match status" value="1"/>
</dbReference>
<dbReference type="EMBL" id="NIOF01000001">
    <property type="protein sequence ID" value="OWQ93001.1"/>
    <property type="molecule type" value="Genomic_DNA"/>
</dbReference>
<evidence type="ECO:0000259" key="5">
    <source>
        <dbReference type="PROSITE" id="PS51635"/>
    </source>
</evidence>
<feature type="active site" description="Proton acceptor" evidence="4">
    <location>
        <position position="222"/>
    </location>
</feature>
<evidence type="ECO:0000256" key="4">
    <source>
        <dbReference type="PROSITE-ProRule" id="PRU01161"/>
    </source>
</evidence>
<dbReference type="RefSeq" id="WP_088382149.1">
    <property type="nucleotide sequence ID" value="NZ_NIOF01000001.1"/>
</dbReference>
<dbReference type="PROSITE" id="PS51635">
    <property type="entry name" value="PNPLA"/>
    <property type="match status" value="1"/>
</dbReference>
<gene>
    <name evidence="6" type="ORF">CDN99_00370</name>
</gene>
<keyword evidence="3 4" id="KW-0443">Lipid metabolism</keyword>
<evidence type="ECO:0000313" key="7">
    <source>
        <dbReference type="Proteomes" id="UP000197468"/>
    </source>
</evidence>
<feature type="active site" description="Nucleophile" evidence="4">
    <location>
        <position position="51"/>
    </location>
</feature>
<evidence type="ECO:0000256" key="1">
    <source>
        <dbReference type="ARBA" id="ARBA00022801"/>
    </source>
</evidence>
<comment type="caution">
    <text evidence="6">The sequence shown here is derived from an EMBL/GenBank/DDBJ whole genome shotgun (WGS) entry which is preliminary data.</text>
</comment>
<dbReference type="OrthoDB" id="9798773at2"/>
<evidence type="ECO:0000256" key="2">
    <source>
        <dbReference type="ARBA" id="ARBA00022963"/>
    </source>
</evidence>
<evidence type="ECO:0000256" key="3">
    <source>
        <dbReference type="ARBA" id="ARBA00023098"/>
    </source>
</evidence>
<dbReference type="InterPro" id="IPR050301">
    <property type="entry name" value="NTE"/>
</dbReference>
<dbReference type="GO" id="GO:0016787">
    <property type="term" value="F:hydrolase activity"/>
    <property type="evidence" value="ECO:0007669"/>
    <property type="project" value="UniProtKB-UniRule"/>
</dbReference>
<comment type="caution">
    <text evidence="4">Lacks conserved residue(s) required for the propagation of feature annotation.</text>
</comment>
<dbReference type="AlphaFoldDB" id="A0A246JK67"/>
<evidence type="ECO:0000313" key="6">
    <source>
        <dbReference type="EMBL" id="OWQ93001.1"/>
    </source>
</evidence>
<accession>A0A246JK67</accession>
<feature type="domain" description="PNPLA" evidence="5">
    <location>
        <begin position="10"/>
        <end position="235"/>
    </location>
</feature>
<sequence>MMDVKPKTGLILTGGGARAAYQVGVLAAIAQLRRDACTTGDNPFQVISGTSAGAINAATLACQADDFCSAVDGLMYIWQNIHAEQVYAADSFGVIRSGARWLTMMSVGWALNRWRRTRPRSLLDNTPLRGLLAQWIKLDRLDDMLAQGHLDALAVTGSSYTSGHHVTFYQTHQQREPWVRTQRLAVRTPRLSIEHLIASSAIPFIFPAEPLELSGQVEWFGDGSMRQTAPISPAVHLGAEKVLVIGAGRMHESGGEGHHGPTPTGHPSLAQIAGHALSNIFLDALAVDIERLKRINSTLALLPEEALRNTPLKPIEALVIAPSRPLDSLAAEHQGALPPPIRAMLRSVGVSGEGANASGSALVSYLLFEPEYTNELITLGMADTLARRSEIQKFFDWPAQAPQVDPAAMRRRAGGFALQIPPNPPGPPRLVA</sequence>
<dbReference type="GO" id="GO:0016042">
    <property type="term" value="P:lipid catabolic process"/>
    <property type="evidence" value="ECO:0007669"/>
    <property type="project" value="UniProtKB-UniRule"/>
</dbReference>
<keyword evidence="7" id="KW-1185">Reference proteome</keyword>
<keyword evidence="2 4" id="KW-0442">Lipid degradation</keyword>
<keyword evidence="1 4" id="KW-0378">Hydrolase</keyword>
<name>A0A246JK67_9BURK</name>
<protein>
    <submittedName>
        <fullName evidence="6">Patatin</fullName>
    </submittedName>
</protein>
<dbReference type="PANTHER" id="PTHR14226">
    <property type="entry name" value="NEUROPATHY TARGET ESTERASE/SWISS CHEESE D.MELANOGASTER"/>
    <property type="match status" value="1"/>
</dbReference>
<dbReference type="SUPFAM" id="SSF52151">
    <property type="entry name" value="FabD/lysophospholipase-like"/>
    <property type="match status" value="1"/>
</dbReference>
<proteinExistence type="predicted"/>
<organism evidence="6 7">
    <name type="scientific">Roseateles aquatilis</name>
    <dbReference type="NCBI Taxonomy" id="431061"/>
    <lineage>
        <taxon>Bacteria</taxon>
        <taxon>Pseudomonadati</taxon>
        <taxon>Pseudomonadota</taxon>
        <taxon>Betaproteobacteria</taxon>
        <taxon>Burkholderiales</taxon>
        <taxon>Sphaerotilaceae</taxon>
        <taxon>Roseateles</taxon>
    </lineage>
</organism>
<dbReference type="InterPro" id="IPR002641">
    <property type="entry name" value="PNPLA_dom"/>
</dbReference>
<feature type="short sequence motif" description="GXSXG" evidence="4">
    <location>
        <begin position="49"/>
        <end position="53"/>
    </location>
</feature>
<dbReference type="InterPro" id="IPR016035">
    <property type="entry name" value="Acyl_Trfase/lysoPLipase"/>
</dbReference>
<dbReference type="Pfam" id="PF01734">
    <property type="entry name" value="Patatin"/>
    <property type="match status" value="1"/>
</dbReference>